<name>A0ABQ2M2E6_9ACTN</name>
<organism evidence="1 2">
    <name type="scientific">Streptomyces lasiicapitis</name>
    <dbReference type="NCBI Taxonomy" id="1923961"/>
    <lineage>
        <taxon>Bacteria</taxon>
        <taxon>Bacillati</taxon>
        <taxon>Actinomycetota</taxon>
        <taxon>Actinomycetes</taxon>
        <taxon>Kitasatosporales</taxon>
        <taxon>Streptomycetaceae</taxon>
        <taxon>Streptomyces</taxon>
    </lineage>
</organism>
<dbReference type="PROSITE" id="PS51257">
    <property type="entry name" value="PROKAR_LIPOPROTEIN"/>
    <property type="match status" value="1"/>
</dbReference>
<gene>
    <name evidence="1" type="ORF">GCM10012286_36070</name>
</gene>
<evidence type="ECO:0000313" key="1">
    <source>
        <dbReference type="EMBL" id="GGO46056.1"/>
    </source>
</evidence>
<proteinExistence type="predicted"/>
<keyword evidence="2" id="KW-1185">Reference proteome</keyword>
<evidence type="ECO:0008006" key="3">
    <source>
        <dbReference type="Google" id="ProtNLM"/>
    </source>
</evidence>
<dbReference type="Proteomes" id="UP000656881">
    <property type="component" value="Unassembled WGS sequence"/>
</dbReference>
<protein>
    <recommendedName>
        <fullName evidence="3">DUF320 domain-containing protein</fullName>
    </recommendedName>
</protein>
<dbReference type="EMBL" id="BMNG01000007">
    <property type="protein sequence ID" value="GGO46056.1"/>
    <property type="molecule type" value="Genomic_DNA"/>
</dbReference>
<reference evidence="2" key="1">
    <citation type="journal article" date="2019" name="Int. J. Syst. Evol. Microbiol.">
        <title>The Global Catalogue of Microorganisms (GCM) 10K type strain sequencing project: providing services to taxonomists for standard genome sequencing and annotation.</title>
        <authorList>
            <consortium name="The Broad Institute Genomics Platform"/>
            <consortium name="The Broad Institute Genome Sequencing Center for Infectious Disease"/>
            <person name="Wu L."/>
            <person name="Ma J."/>
        </authorList>
    </citation>
    <scope>NUCLEOTIDE SEQUENCE [LARGE SCALE GENOMIC DNA]</scope>
    <source>
        <strain evidence="2">CGMCC 4.7349</strain>
    </source>
</reference>
<evidence type="ECO:0000313" key="2">
    <source>
        <dbReference type="Proteomes" id="UP000656881"/>
    </source>
</evidence>
<comment type="caution">
    <text evidence="1">The sequence shown here is derived from an EMBL/GenBank/DDBJ whole genome shotgun (WGS) entry which is preliminary data.</text>
</comment>
<dbReference type="RefSeq" id="WP_189174719.1">
    <property type="nucleotide sequence ID" value="NZ_BMNG01000007.1"/>
</dbReference>
<sequence>MAIRGVAAGAVATALIGAAGVIIAAVITSCDDHGGGRPGPGTIIQTNENGDNVLCVGENNNCPGEGGSGR</sequence>
<accession>A0ABQ2M2E6</accession>